<proteinExistence type="predicted"/>
<reference evidence="3 4" key="1">
    <citation type="submission" date="2017-03" db="EMBL/GenBank/DDBJ databases">
        <title>Widespread Adenine N6-methylation of Active Genes in Fungi.</title>
        <authorList>
            <consortium name="DOE Joint Genome Institute"/>
            <person name="Mondo S.J."/>
            <person name="Dannebaum R.O."/>
            <person name="Kuo R.C."/>
            <person name="Louie K.B."/>
            <person name="Bewick A.J."/>
            <person name="Labutti K."/>
            <person name="Haridas S."/>
            <person name="Kuo A."/>
            <person name="Salamov A."/>
            <person name="Ahrendt S.R."/>
            <person name="Lau R."/>
            <person name="Bowen B.P."/>
            <person name="Lipzen A."/>
            <person name="Sullivan W."/>
            <person name="Andreopoulos W.B."/>
            <person name="Clum A."/>
            <person name="Lindquist E."/>
            <person name="Daum C."/>
            <person name="Northen T.R."/>
            <person name="Ramamoorthy G."/>
            <person name="Schmitz R.J."/>
            <person name="Gryganskyi A."/>
            <person name="Culley D."/>
            <person name="Magnuson J."/>
            <person name="James T.Y."/>
            <person name="O'Malley M.A."/>
            <person name="Stajich J.E."/>
            <person name="Spatafora J.W."/>
            <person name="Visel A."/>
            <person name="Grigoriev I.V."/>
        </authorList>
    </citation>
    <scope>NUCLEOTIDE SEQUENCE [LARGE SCALE GENOMIC DNA]</scope>
    <source>
        <strain evidence="3 4">NRRL Y-17943</strain>
    </source>
</reference>
<comment type="caution">
    <text evidence="3">The sequence shown here is derived from an EMBL/GenBank/DDBJ whole genome shotgun (WGS) entry which is preliminary data.</text>
</comment>
<evidence type="ECO:0000256" key="1">
    <source>
        <dbReference type="ARBA" id="ARBA00011738"/>
    </source>
</evidence>
<name>A0A1Y1UF21_9TREE</name>
<dbReference type="SUPFAM" id="SSF54909">
    <property type="entry name" value="Dimeric alpha+beta barrel"/>
    <property type="match status" value="1"/>
</dbReference>
<organism evidence="3 4">
    <name type="scientific">Kockovaella imperatae</name>
    <dbReference type="NCBI Taxonomy" id="4999"/>
    <lineage>
        <taxon>Eukaryota</taxon>
        <taxon>Fungi</taxon>
        <taxon>Dikarya</taxon>
        <taxon>Basidiomycota</taxon>
        <taxon>Agaricomycotina</taxon>
        <taxon>Tremellomycetes</taxon>
        <taxon>Tremellales</taxon>
        <taxon>Cuniculitremaceae</taxon>
        <taxon>Kockovaella</taxon>
    </lineage>
</organism>
<dbReference type="STRING" id="4999.A0A1Y1UF21"/>
<dbReference type="InterPro" id="IPR044662">
    <property type="entry name" value="HS1/DABB1-like"/>
</dbReference>
<dbReference type="RefSeq" id="XP_021870729.1">
    <property type="nucleotide sequence ID" value="XM_022015923.1"/>
</dbReference>
<dbReference type="AlphaFoldDB" id="A0A1Y1UF21"/>
<dbReference type="SMART" id="SM00886">
    <property type="entry name" value="Dabb"/>
    <property type="match status" value="1"/>
</dbReference>
<accession>A0A1Y1UF21</accession>
<dbReference type="InParanoid" id="A0A1Y1UF21"/>
<protein>
    <recommendedName>
        <fullName evidence="2">Stress-response A/B barrel domain-containing protein</fullName>
    </recommendedName>
</protein>
<dbReference type="PANTHER" id="PTHR33178:SF19">
    <property type="entry name" value="STRESS-RESPONSE A_B BARREL DOMAIN-CONTAINING PROTEIN"/>
    <property type="match status" value="1"/>
</dbReference>
<dbReference type="OrthoDB" id="42919at2759"/>
<sequence>MGKVVHIVMWKLKQSAASAGSEGHKAATQAISALKTVPGPETMQLGPPLIDARAKGFNWGLYSVFASREALDKYTVSEAHVKVVTENVKPNIEDVMAYDFELDE</sequence>
<comment type="subunit">
    <text evidence="1">Homodimer.</text>
</comment>
<dbReference type="InterPro" id="IPR013097">
    <property type="entry name" value="Dabb"/>
</dbReference>
<dbReference type="EMBL" id="NBSH01000007">
    <property type="protein sequence ID" value="ORX36660.1"/>
    <property type="molecule type" value="Genomic_DNA"/>
</dbReference>
<dbReference type="GeneID" id="33557732"/>
<evidence type="ECO:0000313" key="4">
    <source>
        <dbReference type="Proteomes" id="UP000193218"/>
    </source>
</evidence>
<dbReference type="Pfam" id="PF07876">
    <property type="entry name" value="Dabb"/>
    <property type="match status" value="1"/>
</dbReference>
<feature type="domain" description="Stress-response A/B barrel" evidence="2">
    <location>
        <begin position="4"/>
        <end position="100"/>
    </location>
</feature>
<dbReference type="PROSITE" id="PS51502">
    <property type="entry name" value="S_R_A_B_BARREL"/>
    <property type="match status" value="1"/>
</dbReference>
<evidence type="ECO:0000313" key="3">
    <source>
        <dbReference type="EMBL" id="ORX36660.1"/>
    </source>
</evidence>
<keyword evidence="4" id="KW-1185">Reference proteome</keyword>
<gene>
    <name evidence="3" type="ORF">BD324DRAFT_626696</name>
</gene>
<dbReference type="PANTHER" id="PTHR33178">
    <property type="match status" value="1"/>
</dbReference>
<evidence type="ECO:0000259" key="2">
    <source>
        <dbReference type="PROSITE" id="PS51502"/>
    </source>
</evidence>
<dbReference type="InterPro" id="IPR011008">
    <property type="entry name" value="Dimeric_a/b-barrel"/>
</dbReference>
<dbReference type="Proteomes" id="UP000193218">
    <property type="component" value="Unassembled WGS sequence"/>
</dbReference>
<dbReference type="Gene3D" id="3.30.70.100">
    <property type="match status" value="1"/>
</dbReference>